<organism evidence="7 8">
    <name type="scientific">Amedibacterium intestinale</name>
    <dbReference type="NCBI Taxonomy" id="2583452"/>
    <lineage>
        <taxon>Bacteria</taxon>
        <taxon>Bacillati</taxon>
        <taxon>Bacillota</taxon>
        <taxon>Erysipelotrichia</taxon>
        <taxon>Erysipelotrichales</taxon>
        <taxon>Erysipelotrichaceae</taxon>
        <taxon>Amedibacterium</taxon>
    </lineage>
</organism>
<keyword evidence="2" id="KW-1003">Cell membrane</keyword>
<keyword evidence="3 6" id="KW-0812">Transmembrane</keyword>
<reference evidence="8" key="1">
    <citation type="submission" date="2019-05" db="EMBL/GenBank/DDBJ databases">
        <title>Complete genome sequencing of Absiella argi strain JCM 30884.</title>
        <authorList>
            <person name="Sakamoto M."/>
            <person name="Murakami T."/>
            <person name="Mori H."/>
        </authorList>
    </citation>
    <scope>NUCLEOTIDE SEQUENCE [LARGE SCALE GENOMIC DNA]</scope>
    <source>
        <strain evidence="8">JCM 30884</strain>
    </source>
</reference>
<feature type="transmembrane region" description="Helical" evidence="6">
    <location>
        <begin position="140"/>
        <end position="159"/>
    </location>
</feature>
<feature type="transmembrane region" description="Helical" evidence="6">
    <location>
        <begin position="12"/>
        <end position="33"/>
    </location>
</feature>
<evidence type="ECO:0000256" key="2">
    <source>
        <dbReference type="ARBA" id="ARBA00022475"/>
    </source>
</evidence>
<proteinExistence type="predicted"/>
<dbReference type="PANTHER" id="PTHR23513">
    <property type="entry name" value="INTEGRAL MEMBRANE EFFLUX PROTEIN-RELATED"/>
    <property type="match status" value="1"/>
</dbReference>
<evidence type="ECO:0000256" key="4">
    <source>
        <dbReference type="ARBA" id="ARBA00022989"/>
    </source>
</evidence>
<dbReference type="GO" id="GO:0005886">
    <property type="term" value="C:plasma membrane"/>
    <property type="evidence" value="ECO:0007669"/>
    <property type="project" value="UniProtKB-SubCell"/>
</dbReference>
<dbReference type="KEGG" id="aarg:Aargi30884_11840"/>
<feature type="transmembrane region" description="Helical" evidence="6">
    <location>
        <begin position="39"/>
        <end position="64"/>
    </location>
</feature>
<keyword evidence="4 6" id="KW-1133">Transmembrane helix</keyword>
<dbReference type="PANTHER" id="PTHR23513:SF11">
    <property type="entry name" value="STAPHYLOFERRIN A TRANSPORTER"/>
    <property type="match status" value="1"/>
</dbReference>
<dbReference type="Pfam" id="PF07690">
    <property type="entry name" value="MFS_1"/>
    <property type="match status" value="1"/>
</dbReference>
<dbReference type="InterPro" id="IPR011701">
    <property type="entry name" value="MFS"/>
</dbReference>
<feature type="transmembrane region" description="Helical" evidence="6">
    <location>
        <begin position="343"/>
        <end position="365"/>
    </location>
</feature>
<dbReference type="GO" id="GO:0022857">
    <property type="term" value="F:transmembrane transporter activity"/>
    <property type="evidence" value="ECO:0007669"/>
    <property type="project" value="InterPro"/>
</dbReference>
<feature type="transmembrane region" description="Helical" evidence="6">
    <location>
        <begin position="71"/>
        <end position="92"/>
    </location>
</feature>
<feature type="transmembrane region" description="Helical" evidence="6">
    <location>
        <begin position="282"/>
        <end position="302"/>
    </location>
</feature>
<dbReference type="CDD" id="cd06173">
    <property type="entry name" value="MFS_MefA_like"/>
    <property type="match status" value="1"/>
</dbReference>
<feature type="transmembrane region" description="Helical" evidence="6">
    <location>
        <begin position="377"/>
        <end position="394"/>
    </location>
</feature>
<protein>
    <submittedName>
        <fullName evidence="7">MFS transporter</fullName>
    </submittedName>
</protein>
<feature type="transmembrane region" description="Helical" evidence="6">
    <location>
        <begin position="165"/>
        <end position="184"/>
    </location>
</feature>
<evidence type="ECO:0000256" key="5">
    <source>
        <dbReference type="ARBA" id="ARBA00023136"/>
    </source>
</evidence>
<keyword evidence="8" id="KW-1185">Reference proteome</keyword>
<dbReference type="RefSeq" id="WP_163051718.1">
    <property type="nucleotide sequence ID" value="NZ_AP019695.1"/>
</dbReference>
<sequence>MEKKINEISFIGARFINLLGSGIYNICIPLFLLKNTGSVLVTSVFFSVIQLPSIFLLPFLGVWMENKNLKYCLIFSNALSIFLFLLLNVSLINYGFNFYFLLAISFIEKINSSMFNVASSSIVSRIISKDKIAKLNGTKSVFDNIAYLMAPALGAVLYGNLGFSFAVWLNIFSYIISMILSLILDYKPNSSTSDKESFHIRLKKGFKIIAADKQLFVFFILFMVLNFLVSPTEEVFAPGIMKSVYNFDDTLYGWTGTAVSAGVIVASVVIGMKDKGNSIMKLSLYMQSGIMIFTGVFSIILLKYNPDLFYFIYLILCFLSGIFATFVNVPLMSNFQIMVDKNYQARFFSILSFFSSLMIPIGTLFAGVMSKALRTDIAYLLNGVIMFVIVYMAFRKIQNKTKNYDITGEM</sequence>
<evidence type="ECO:0000313" key="8">
    <source>
        <dbReference type="Proteomes" id="UP000464754"/>
    </source>
</evidence>
<feature type="transmembrane region" description="Helical" evidence="6">
    <location>
        <begin position="308"/>
        <end position="331"/>
    </location>
</feature>
<dbReference type="SUPFAM" id="SSF103473">
    <property type="entry name" value="MFS general substrate transporter"/>
    <property type="match status" value="1"/>
</dbReference>
<gene>
    <name evidence="7" type="ORF">Aargi30884_11840</name>
</gene>
<comment type="subcellular location">
    <subcellularLocation>
        <location evidence="1">Cell membrane</location>
        <topology evidence="1">Multi-pass membrane protein</topology>
    </subcellularLocation>
</comment>
<evidence type="ECO:0000256" key="6">
    <source>
        <dbReference type="SAM" id="Phobius"/>
    </source>
</evidence>
<dbReference type="EMBL" id="AP019695">
    <property type="protein sequence ID" value="BBK22281.1"/>
    <property type="molecule type" value="Genomic_DNA"/>
</dbReference>
<feature type="transmembrane region" description="Helical" evidence="6">
    <location>
        <begin position="251"/>
        <end position="270"/>
    </location>
</feature>
<keyword evidence="5 6" id="KW-0472">Membrane</keyword>
<name>A0A6N4TI73_9FIRM</name>
<feature type="transmembrane region" description="Helical" evidence="6">
    <location>
        <begin position="205"/>
        <end position="229"/>
    </location>
</feature>
<evidence type="ECO:0000256" key="3">
    <source>
        <dbReference type="ARBA" id="ARBA00022692"/>
    </source>
</evidence>
<evidence type="ECO:0000256" key="1">
    <source>
        <dbReference type="ARBA" id="ARBA00004651"/>
    </source>
</evidence>
<dbReference type="Proteomes" id="UP000464754">
    <property type="component" value="Chromosome"/>
</dbReference>
<evidence type="ECO:0000313" key="7">
    <source>
        <dbReference type="EMBL" id="BBK22281.1"/>
    </source>
</evidence>
<accession>A0A6N4TI73</accession>
<dbReference type="AlphaFoldDB" id="A0A6N4TI73"/>
<dbReference type="InterPro" id="IPR036259">
    <property type="entry name" value="MFS_trans_sf"/>
</dbReference>
<dbReference type="Gene3D" id="1.20.1250.20">
    <property type="entry name" value="MFS general substrate transporter like domains"/>
    <property type="match status" value="1"/>
</dbReference>